<evidence type="ECO:0000313" key="3">
    <source>
        <dbReference type="Proteomes" id="UP000199477"/>
    </source>
</evidence>
<dbReference type="Proteomes" id="UP000199477">
    <property type="component" value="Unassembled WGS sequence"/>
</dbReference>
<proteinExistence type="predicted"/>
<name>A0A1I1YCU1_9GAMM</name>
<dbReference type="EMBL" id="FONH01000001">
    <property type="protein sequence ID" value="SFE17371.1"/>
    <property type="molecule type" value="Genomic_DNA"/>
</dbReference>
<gene>
    <name evidence="2" type="ORF">SAMN02799615_00580</name>
</gene>
<reference evidence="3" key="1">
    <citation type="submission" date="2016-10" db="EMBL/GenBank/DDBJ databases">
        <authorList>
            <person name="Varghese N."/>
            <person name="Submissions S."/>
        </authorList>
    </citation>
    <scope>NUCLEOTIDE SEQUENCE [LARGE SCALE GENOMIC DNA]</scope>
    <source>
        <strain evidence="3">UNC178MFTsu3.1</strain>
    </source>
</reference>
<protein>
    <recommendedName>
        <fullName evidence="1">Bro-N domain-containing protein</fullName>
    </recommendedName>
</protein>
<dbReference type="RefSeq" id="WP_143096431.1">
    <property type="nucleotide sequence ID" value="NZ_FONH01000001.1"/>
</dbReference>
<feature type="domain" description="Bro-N" evidence="1">
    <location>
        <begin position="1"/>
        <end position="103"/>
    </location>
</feature>
<dbReference type="InterPro" id="IPR003497">
    <property type="entry name" value="BRO_N_domain"/>
</dbReference>
<evidence type="ECO:0000313" key="2">
    <source>
        <dbReference type="EMBL" id="SFE17371.1"/>
    </source>
</evidence>
<evidence type="ECO:0000259" key="1">
    <source>
        <dbReference type="PROSITE" id="PS51750"/>
    </source>
</evidence>
<dbReference type="PROSITE" id="PS51750">
    <property type="entry name" value="BRO_N"/>
    <property type="match status" value="1"/>
</dbReference>
<accession>A0A1I1YCU1</accession>
<keyword evidence="3" id="KW-1185">Reference proteome</keyword>
<sequence>MGVTDLAFAYKHHPLRARLINTVAWYDLADLCALLGRPSPDDAIAFVTACHPQRLRQLAGGGSTQWIDDDGLWSIASLAGYHVTDDPVRWLFLEVAPKIRHAMYEQAPNGNAPDVRELWHVIDQLIDIGEMRDYGRDTEMLAINLNDAMLAAFRRGLPLPGKARTNRLLALSRAPQYRGRTYVTHHGREISCLVFDRADPELIPGVHQFASRTTS</sequence>
<dbReference type="AlphaFoldDB" id="A0A1I1YCU1"/>
<organism evidence="2 3">
    <name type="scientific">Dyella marensis</name>
    <dbReference type="NCBI Taxonomy" id="500610"/>
    <lineage>
        <taxon>Bacteria</taxon>
        <taxon>Pseudomonadati</taxon>
        <taxon>Pseudomonadota</taxon>
        <taxon>Gammaproteobacteria</taxon>
        <taxon>Lysobacterales</taxon>
        <taxon>Rhodanobacteraceae</taxon>
        <taxon>Dyella</taxon>
    </lineage>
</organism>